<keyword evidence="3 5" id="KW-0732">Signal</keyword>
<gene>
    <name evidence="6" type="ORF">AO353_28325</name>
</gene>
<keyword evidence="2" id="KW-0813">Transport</keyword>
<evidence type="ECO:0000256" key="3">
    <source>
        <dbReference type="ARBA" id="ARBA00022729"/>
    </source>
</evidence>
<feature type="signal peptide" evidence="5">
    <location>
        <begin position="1"/>
        <end position="22"/>
    </location>
</feature>
<keyword evidence="4" id="KW-0574">Periplasm</keyword>
<dbReference type="RefSeq" id="WP_054597953.1">
    <property type="nucleotide sequence ID" value="NZ_CP012830.1"/>
</dbReference>
<evidence type="ECO:0000313" key="7">
    <source>
        <dbReference type="Proteomes" id="UP000066487"/>
    </source>
</evidence>
<protein>
    <submittedName>
        <fullName evidence="6">ABC transporter substrate-binding protein</fullName>
    </submittedName>
</protein>
<evidence type="ECO:0000256" key="1">
    <source>
        <dbReference type="ARBA" id="ARBA00004418"/>
    </source>
</evidence>
<evidence type="ECO:0000313" key="6">
    <source>
        <dbReference type="EMBL" id="ALI04771.1"/>
    </source>
</evidence>
<dbReference type="CDD" id="cd13659">
    <property type="entry name" value="PBP2_PotF"/>
    <property type="match status" value="1"/>
</dbReference>
<feature type="chain" id="PRO_5006040534" evidence="5">
    <location>
        <begin position="23"/>
        <end position="369"/>
    </location>
</feature>
<organism evidence="6 7">
    <name type="scientific">Pseudomonas fluorescens</name>
    <dbReference type="NCBI Taxonomy" id="294"/>
    <lineage>
        <taxon>Bacteria</taxon>
        <taxon>Pseudomonadati</taxon>
        <taxon>Pseudomonadota</taxon>
        <taxon>Gammaproteobacteria</taxon>
        <taxon>Pseudomonadales</taxon>
        <taxon>Pseudomonadaceae</taxon>
        <taxon>Pseudomonas</taxon>
    </lineage>
</organism>
<dbReference type="SUPFAM" id="SSF53850">
    <property type="entry name" value="Periplasmic binding protein-like II"/>
    <property type="match status" value="1"/>
</dbReference>
<dbReference type="GO" id="GO:0042597">
    <property type="term" value="C:periplasmic space"/>
    <property type="evidence" value="ECO:0007669"/>
    <property type="project" value="UniProtKB-SubCell"/>
</dbReference>
<sequence length="369" mass="40537">MKSTRYMQFALASLLSVGLVGARADQPATPTVHIYNWYDYIAPDTVKNFQKEAGVSAVYDVFDNSDVMQSKLMAGRSGYDVVVATGDLLPNLIKAGVLKKLDRSKLPNWSHLDPDILAKVQSNDPGNSYAAPYLWGTTGIGYDADKVKSILGPDAPVNSWDLIFKEENLAKLSQCGVAMLDAPSEIIPIALHYLGLPYNSQNPEDYKKAQDLLLKLRPHIVYFDSSKFISDLANGNICVVLGWAGGVADAQKASELAGNHRNLVYSIPREGAPVWVESLVQLNDAPNPEQGLAFINYMLRPEVIAESSNYLSYPNANKDATALVEKKVRDNPGVYPSKQVLDTLFPLEPLPLKIERVRTRAWNTVKTGA</sequence>
<dbReference type="PRINTS" id="PR00909">
    <property type="entry name" value="SPERMDNBNDNG"/>
</dbReference>
<dbReference type="Gene3D" id="3.40.190.10">
    <property type="entry name" value="Periplasmic binding protein-like II"/>
    <property type="match status" value="2"/>
</dbReference>
<name>A0A0N9WRM2_PSEFL</name>
<dbReference type="Proteomes" id="UP000066487">
    <property type="component" value="Chromosome"/>
</dbReference>
<dbReference type="PANTHER" id="PTHR30222">
    <property type="entry name" value="SPERMIDINE/PUTRESCINE-BINDING PERIPLASMIC PROTEIN"/>
    <property type="match status" value="1"/>
</dbReference>
<dbReference type="PANTHER" id="PTHR30222:SF12">
    <property type="entry name" value="NORSPERMIDINE SENSOR"/>
    <property type="match status" value="1"/>
</dbReference>
<dbReference type="OrthoDB" id="9769319at2"/>
<dbReference type="InterPro" id="IPR006059">
    <property type="entry name" value="SBP"/>
</dbReference>
<dbReference type="EMBL" id="CP012830">
    <property type="protein sequence ID" value="ALI04771.1"/>
    <property type="molecule type" value="Genomic_DNA"/>
</dbReference>
<reference evidence="6 7" key="2">
    <citation type="journal article" date="2018" name="Nature">
        <title>Mutant phenotypes for thousands of bacterial genes of unknown function.</title>
        <authorList>
            <person name="Price M.N."/>
            <person name="Wetmore K.M."/>
            <person name="Waters R.J."/>
            <person name="Callaghan M."/>
            <person name="Ray J."/>
            <person name="Liu H."/>
            <person name="Kuehl J.V."/>
            <person name="Melnyk R.A."/>
            <person name="Lamson J.S."/>
            <person name="Suh Y."/>
            <person name="Carlson H.K."/>
            <person name="Esquivel Z."/>
            <person name="Sadeeshkumar H."/>
            <person name="Chakraborty R."/>
            <person name="Zane G.M."/>
            <person name="Rubin B.E."/>
            <person name="Wall J.D."/>
            <person name="Visel A."/>
            <person name="Bristow J."/>
            <person name="Blow M.J."/>
            <person name="Arkin A.P."/>
            <person name="Deutschbauer A.M."/>
        </authorList>
    </citation>
    <scope>NUCLEOTIDE SEQUENCE [LARGE SCALE GENOMIC DNA]</scope>
    <source>
        <strain evidence="6 7">FW300-N2E3</strain>
    </source>
</reference>
<comment type="subcellular location">
    <subcellularLocation>
        <location evidence="1">Periplasm</location>
    </subcellularLocation>
</comment>
<dbReference type="GO" id="GO:0019808">
    <property type="term" value="F:polyamine binding"/>
    <property type="evidence" value="ECO:0007669"/>
    <property type="project" value="InterPro"/>
</dbReference>
<accession>A0A0N9WRM2</accession>
<dbReference type="Pfam" id="PF13416">
    <property type="entry name" value="SBP_bac_8"/>
    <property type="match status" value="1"/>
</dbReference>
<dbReference type="InterPro" id="IPR001188">
    <property type="entry name" value="Sperm_putr-bd"/>
</dbReference>
<evidence type="ECO:0000256" key="5">
    <source>
        <dbReference type="SAM" id="SignalP"/>
    </source>
</evidence>
<proteinExistence type="predicted"/>
<dbReference type="AlphaFoldDB" id="A0A0N9WRM2"/>
<dbReference type="GO" id="GO:0015846">
    <property type="term" value="P:polyamine transport"/>
    <property type="evidence" value="ECO:0007669"/>
    <property type="project" value="InterPro"/>
</dbReference>
<evidence type="ECO:0000256" key="4">
    <source>
        <dbReference type="ARBA" id="ARBA00022764"/>
    </source>
</evidence>
<evidence type="ECO:0000256" key="2">
    <source>
        <dbReference type="ARBA" id="ARBA00022448"/>
    </source>
</evidence>
<reference evidence="7" key="1">
    <citation type="submission" date="2015-09" db="EMBL/GenBank/DDBJ databases">
        <title>Whole genome sequence of Pseudomonas fluorescens FW300-N2E3.</title>
        <authorList>
            <person name="Ray J."/>
            <person name="Melnyk R."/>
            <person name="Deutschbauer A."/>
        </authorList>
    </citation>
    <scope>NUCLEOTIDE SEQUENCE [LARGE SCALE GENOMIC DNA]</scope>
    <source>
        <strain evidence="7">FW300-N2E3</strain>
    </source>
</reference>
<dbReference type="PIRSF" id="PIRSF019574">
    <property type="entry name" value="Periplasmic_polyamine_BP"/>
    <property type="match status" value="1"/>
</dbReference>